<comment type="similarity">
    <text evidence="1">Belongs to the short-chain dehydrogenases/reductases (SDR) family.</text>
</comment>
<name>A0A017TEU0_9BACT</name>
<protein>
    <submittedName>
        <fullName evidence="4">3-oxoacyl-[acyl-carrier protein] reductase</fullName>
    </submittedName>
</protein>
<feature type="domain" description="Ketoreductase" evidence="3">
    <location>
        <begin position="4"/>
        <end position="190"/>
    </location>
</feature>
<dbReference type="eggNOG" id="COG1028">
    <property type="taxonomic scope" value="Bacteria"/>
</dbReference>
<dbReference type="PROSITE" id="PS00061">
    <property type="entry name" value="ADH_SHORT"/>
    <property type="match status" value="1"/>
</dbReference>
<dbReference type="CDD" id="cd05233">
    <property type="entry name" value="SDR_c"/>
    <property type="match status" value="1"/>
</dbReference>
<evidence type="ECO:0000256" key="2">
    <source>
        <dbReference type="ARBA" id="ARBA00023002"/>
    </source>
</evidence>
<evidence type="ECO:0000313" key="4">
    <source>
        <dbReference type="EMBL" id="EYF07086.1"/>
    </source>
</evidence>
<dbReference type="InterPro" id="IPR020904">
    <property type="entry name" value="Sc_DH/Rdtase_CS"/>
</dbReference>
<evidence type="ECO:0000256" key="1">
    <source>
        <dbReference type="ARBA" id="ARBA00006484"/>
    </source>
</evidence>
<dbReference type="PRINTS" id="PR00081">
    <property type="entry name" value="GDHRDH"/>
</dbReference>
<accession>A0A017TEU0</accession>
<dbReference type="InterPro" id="IPR036291">
    <property type="entry name" value="NAD(P)-bd_dom_sf"/>
</dbReference>
<dbReference type="Gene3D" id="3.40.50.720">
    <property type="entry name" value="NAD(P)-binding Rossmann-like Domain"/>
    <property type="match status" value="1"/>
</dbReference>
<sequence length="250" mass="26491">MQGKVALITGASEGLGFAIARSFAEAGAKLGIASRRSQEGEVAAEMLRRETGAEVVFVAADVSQARDVERMVGQIAGHYGRLDHVCNNAGVVFPFKPITEVLEEEWDATVDINMKGVWLCMKYQIPELLKNGGGSIVNMSSVVGLVGYPNHYAYSASKAGIVALTKVAAMSYAQRGIRVNAVCPGVVKTTMLGVLTDADPLLAAQLDGLHPMNRLGTPEEVGNTVVWLCSEKASFITGHALPVDGGWACR</sequence>
<dbReference type="STRING" id="1192034.CAP_1017"/>
<gene>
    <name evidence="4" type="ORF">CAP_1017</name>
</gene>
<comment type="caution">
    <text evidence="4">The sequence shown here is derived from an EMBL/GenBank/DDBJ whole genome shotgun (WGS) entry which is preliminary data.</text>
</comment>
<proteinExistence type="inferred from homology"/>
<evidence type="ECO:0000259" key="3">
    <source>
        <dbReference type="SMART" id="SM00822"/>
    </source>
</evidence>
<dbReference type="Pfam" id="PF13561">
    <property type="entry name" value="adh_short_C2"/>
    <property type="match status" value="1"/>
</dbReference>
<dbReference type="SUPFAM" id="SSF51735">
    <property type="entry name" value="NAD(P)-binding Rossmann-fold domains"/>
    <property type="match status" value="1"/>
</dbReference>
<dbReference type="PANTHER" id="PTHR24321">
    <property type="entry name" value="DEHYDROGENASES, SHORT CHAIN"/>
    <property type="match status" value="1"/>
</dbReference>
<organism evidence="4 5">
    <name type="scientific">Chondromyces apiculatus DSM 436</name>
    <dbReference type="NCBI Taxonomy" id="1192034"/>
    <lineage>
        <taxon>Bacteria</taxon>
        <taxon>Pseudomonadati</taxon>
        <taxon>Myxococcota</taxon>
        <taxon>Polyangia</taxon>
        <taxon>Polyangiales</taxon>
        <taxon>Polyangiaceae</taxon>
        <taxon>Chondromyces</taxon>
    </lineage>
</organism>
<dbReference type="Proteomes" id="UP000019678">
    <property type="component" value="Unassembled WGS sequence"/>
</dbReference>
<dbReference type="PANTHER" id="PTHR24321:SF11">
    <property type="entry name" value="BLR0893 PROTEIN"/>
    <property type="match status" value="1"/>
</dbReference>
<dbReference type="InterPro" id="IPR057326">
    <property type="entry name" value="KR_dom"/>
</dbReference>
<dbReference type="NCBIfam" id="NF005559">
    <property type="entry name" value="PRK07231.1"/>
    <property type="match status" value="1"/>
</dbReference>
<dbReference type="SMART" id="SM00822">
    <property type="entry name" value="PKS_KR"/>
    <property type="match status" value="1"/>
</dbReference>
<dbReference type="InterPro" id="IPR002347">
    <property type="entry name" value="SDR_fam"/>
</dbReference>
<reference evidence="4 5" key="1">
    <citation type="submission" date="2013-05" db="EMBL/GenBank/DDBJ databases">
        <title>Genome assembly of Chondromyces apiculatus DSM 436.</title>
        <authorList>
            <person name="Sharma G."/>
            <person name="Khatri I."/>
            <person name="Kaur C."/>
            <person name="Mayilraj S."/>
            <person name="Subramanian S."/>
        </authorList>
    </citation>
    <scope>NUCLEOTIDE SEQUENCE [LARGE SCALE GENOMIC DNA]</scope>
    <source>
        <strain evidence="4 5">DSM 436</strain>
    </source>
</reference>
<dbReference type="FunFam" id="3.40.50.720:FF:000084">
    <property type="entry name" value="Short-chain dehydrogenase reductase"/>
    <property type="match status" value="1"/>
</dbReference>
<evidence type="ECO:0000313" key="5">
    <source>
        <dbReference type="Proteomes" id="UP000019678"/>
    </source>
</evidence>
<dbReference type="PRINTS" id="PR00080">
    <property type="entry name" value="SDRFAMILY"/>
</dbReference>
<keyword evidence="2" id="KW-0560">Oxidoreductase</keyword>
<dbReference type="AlphaFoldDB" id="A0A017TEU0"/>
<keyword evidence="5" id="KW-1185">Reference proteome</keyword>
<dbReference type="EMBL" id="ASRX01000012">
    <property type="protein sequence ID" value="EYF07086.1"/>
    <property type="molecule type" value="Genomic_DNA"/>
</dbReference>
<dbReference type="GO" id="GO:0016491">
    <property type="term" value="F:oxidoreductase activity"/>
    <property type="evidence" value="ECO:0007669"/>
    <property type="project" value="UniProtKB-KW"/>
</dbReference>